<accession>A0A7J7LAC7</accession>
<keyword evidence="2" id="KW-0732">Signal</keyword>
<evidence type="ECO:0000313" key="4">
    <source>
        <dbReference type="EMBL" id="KAF6139474.1"/>
    </source>
</evidence>
<evidence type="ECO:0000256" key="1">
    <source>
        <dbReference type="ARBA" id="ARBA00023016"/>
    </source>
</evidence>
<dbReference type="CDD" id="cd06464">
    <property type="entry name" value="ACD_sHsps-like"/>
    <property type="match status" value="1"/>
</dbReference>
<dbReference type="InterPro" id="IPR008978">
    <property type="entry name" value="HSP20-like_chaperone"/>
</dbReference>
<dbReference type="PANTHER" id="PTHR46733:SF4">
    <property type="entry name" value="HEAT SHOCK PROTEIN 21, CHLOROPLASTIC"/>
    <property type="match status" value="1"/>
</dbReference>
<dbReference type="InterPro" id="IPR002068">
    <property type="entry name" value="A-crystallin/Hsp20_dom"/>
</dbReference>
<evidence type="ECO:0000256" key="2">
    <source>
        <dbReference type="SAM" id="SignalP"/>
    </source>
</evidence>
<dbReference type="OrthoDB" id="1431247at2759"/>
<organism evidence="4 5">
    <name type="scientific">Kingdonia uniflora</name>
    <dbReference type="NCBI Taxonomy" id="39325"/>
    <lineage>
        <taxon>Eukaryota</taxon>
        <taxon>Viridiplantae</taxon>
        <taxon>Streptophyta</taxon>
        <taxon>Embryophyta</taxon>
        <taxon>Tracheophyta</taxon>
        <taxon>Spermatophyta</taxon>
        <taxon>Magnoliopsida</taxon>
        <taxon>Ranunculales</taxon>
        <taxon>Circaeasteraceae</taxon>
        <taxon>Kingdonia</taxon>
    </lineage>
</organism>
<comment type="caution">
    <text evidence="4">The sequence shown here is derived from an EMBL/GenBank/DDBJ whole genome shotgun (WGS) entry which is preliminary data.</text>
</comment>
<protein>
    <recommendedName>
        <fullName evidence="3">SHSP domain-containing protein</fullName>
    </recommendedName>
</protein>
<evidence type="ECO:0000313" key="5">
    <source>
        <dbReference type="Proteomes" id="UP000541444"/>
    </source>
</evidence>
<evidence type="ECO:0000259" key="3">
    <source>
        <dbReference type="Pfam" id="PF00011"/>
    </source>
</evidence>
<keyword evidence="5" id="KW-1185">Reference proteome</keyword>
<dbReference type="Gene3D" id="2.60.40.790">
    <property type="match status" value="1"/>
</dbReference>
<name>A0A7J7LAC7_9MAGN</name>
<feature type="domain" description="SHSP" evidence="3">
    <location>
        <begin position="113"/>
        <end position="151"/>
    </location>
</feature>
<dbReference type="SUPFAM" id="SSF49764">
    <property type="entry name" value="HSP20-like chaperones"/>
    <property type="match status" value="1"/>
</dbReference>
<dbReference type="AlphaFoldDB" id="A0A7J7LAC7"/>
<gene>
    <name evidence="4" type="ORF">GIB67_025411</name>
</gene>
<sequence>MSTLSSSTILGLQLLVVQQLFFPSNPSRVIRRPFRIFAQAKEENKDSSLVGVPVSQTKETTVERKPRRLMIDVSPLGLMDPLSPMRSMRQMLATMDQLFEDVMTIPGAPQVTELPENCETEKIKAELKNGVLLITIPKTKVDQKTVDVDIQ</sequence>
<dbReference type="Proteomes" id="UP000541444">
    <property type="component" value="Unassembled WGS sequence"/>
</dbReference>
<reference evidence="4 5" key="1">
    <citation type="journal article" date="2020" name="IScience">
        <title>Genome Sequencing of the Endangered Kingdonia uniflora (Circaeasteraceae, Ranunculales) Reveals Potential Mechanisms of Evolutionary Specialization.</title>
        <authorList>
            <person name="Sun Y."/>
            <person name="Deng T."/>
            <person name="Zhang A."/>
            <person name="Moore M.J."/>
            <person name="Landis J.B."/>
            <person name="Lin N."/>
            <person name="Zhang H."/>
            <person name="Zhang X."/>
            <person name="Huang J."/>
            <person name="Zhang X."/>
            <person name="Sun H."/>
            <person name="Wang H."/>
        </authorList>
    </citation>
    <scope>NUCLEOTIDE SEQUENCE [LARGE SCALE GENOMIC DNA]</scope>
    <source>
        <strain evidence="4">TB1705</strain>
        <tissue evidence="4">Leaf</tissue>
    </source>
</reference>
<feature type="signal peptide" evidence="2">
    <location>
        <begin position="1"/>
        <end position="19"/>
    </location>
</feature>
<dbReference type="InterPro" id="IPR044587">
    <property type="entry name" value="HSP21-like"/>
</dbReference>
<dbReference type="Pfam" id="PF00011">
    <property type="entry name" value="HSP20"/>
    <property type="match status" value="1"/>
</dbReference>
<feature type="chain" id="PRO_5029520118" description="SHSP domain-containing protein" evidence="2">
    <location>
        <begin position="20"/>
        <end position="151"/>
    </location>
</feature>
<dbReference type="GO" id="GO:0009408">
    <property type="term" value="P:response to heat"/>
    <property type="evidence" value="ECO:0007669"/>
    <property type="project" value="InterPro"/>
</dbReference>
<dbReference type="PANTHER" id="PTHR46733">
    <property type="entry name" value="26.5 KDA HEAT SHOCK PROTEIN, MITOCHONDRIAL"/>
    <property type="match status" value="1"/>
</dbReference>
<dbReference type="EMBL" id="JACGCM010002481">
    <property type="protein sequence ID" value="KAF6139474.1"/>
    <property type="molecule type" value="Genomic_DNA"/>
</dbReference>
<keyword evidence="1" id="KW-0346">Stress response</keyword>
<proteinExistence type="predicted"/>